<dbReference type="AlphaFoldDB" id="A0A914XUZ4"/>
<organism evidence="2 3">
    <name type="scientific">Panagrolaimus superbus</name>
    <dbReference type="NCBI Taxonomy" id="310955"/>
    <lineage>
        <taxon>Eukaryota</taxon>
        <taxon>Metazoa</taxon>
        <taxon>Ecdysozoa</taxon>
        <taxon>Nematoda</taxon>
        <taxon>Chromadorea</taxon>
        <taxon>Rhabditida</taxon>
        <taxon>Tylenchina</taxon>
        <taxon>Panagrolaimomorpha</taxon>
        <taxon>Panagrolaimoidea</taxon>
        <taxon>Panagrolaimidae</taxon>
        <taxon>Panagrolaimus</taxon>
    </lineage>
</organism>
<feature type="compositionally biased region" description="Low complexity" evidence="1">
    <location>
        <begin position="230"/>
        <end position="250"/>
    </location>
</feature>
<sequence length="303" mass="34438">MNSSVDIDIEYLERKIEKKAEYVRILQSSAEKRVDPSKLYESFIKEYTEIIDDLTGLKNMLKISKNLLPRQPSTTSLLNEFSTTQNLLPRQPSTVSLLNEFNKTQNLLRRHPSTVSFSNELNKTYNQRSFIVADLPESASFEPADKRRYDLANTKKILNFLCINVEIQKCFRFTPNVFQTGRPPFVKVLLATEEEKKKVVNAADANIKNIRLLDSKFAAITIRDADKPGNNRYNSRNGSSTYSTNSSQSSRPASPKLSHASSFWNVPSSSKFVESSTTSSSSDARPMYTKGKPEDQYSSDEDW</sequence>
<protein>
    <submittedName>
        <fullName evidence="3">Uncharacterized protein</fullName>
    </submittedName>
</protein>
<keyword evidence="2" id="KW-1185">Reference proteome</keyword>
<dbReference type="Proteomes" id="UP000887577">
    <property type="component" value="Unplaced"/>
</dbReference>
<feature type="region of interest" description="Disordered" evidence="1">
    <location>
        <begin position="226"/>
        <end position="303"/>
    </location>
</feature>
<name>A0A914XUZ4_9BILA</name>
<proteinExistence type="predicted"/>
<reference evidence="3" key="1">
    <citation type="submission" date="2022-11" db="UniProtKB">
        <authorList>
            <consortium name="WormBaseParasite"/>
        </authorList>
    </citation>
    <scope>IDENTIFICATION</scope>
</reference>
<feature type="compositionally biased region" description="Low complexity" evidence="1">
    <location>
        <begin position="268"/>
        <end position="282"/>
    </location>
</feature>
<evidence type="ECO:0000313" key="2">
    <source>
        <dbReference type="Proteomes" id="UP000887577"/>
    </source>
</evidence>
<accession>A0A914XUZ4</accession>
<evidence type="ECO:0000313" key="3">
    <source>
        <dbReference type="WBParaSite" id="PSU_v2.g11061.t1"/>
    </source>
</evidence>
<dbReference type="WBParaSite" id="PSU_v2.g11061.t1">
    <property type="protein sequence ID" value="PSU_v2.g11061.t1"/>
    <property type="gene ID" value="PSU_v2.g11061"/>
</dbReference>
<evidence type="ECO:0000256" key="1">
    <source>
        <dbReference type="SAM" id="MobiDB-lite"/>
    </source>
</evidence>